<evidence type="ECO:0000256" key="1">
    <source>
        <dbReference type="SAM" id="MobiDB-lite"/>
    </source>
</evidence>
<keyword evidence="2" id="KW-0732">Signal</keyword>
<reference evidence="3 4" key="1">
    <citation type="submission" date="2024-06" db="EMBL/GenBank/DDBJ databases">
        <title>The Natural Products Discovery Center: Release of the First 8490 Sequenced Strains for Exploring Actinobacteria Biosynthetic Diversity.</title>
        <authorList>
            <person name="Kalkreuter E."/>
            <person name="Kautsar S.A."/>
            <person name="Yang D."/>
            <person name="Bader C.D."/>
            <person name="Teijaro C.N."/>
            <person name="Fluegel L."/>
            <person name="Davis C.M."/>
            <person name="Simpson J.R."/>
            <person name="Lauterbach L."/>
            <person name="Steele A.D."/>
            <person name="Gui C."/>
            <person name="Meng S."/>
            <person name="Li G."/>
            <person name="Viehrig K."/>
            <person name="Ye F."/>
            <person name="Su P."/>
            <person name="Kiefer A.F."/>
            <person name="Nichols A."/>
            <person name="Cepeda A.J."/>
            <person name="Yan W."/>
            <person name="Fan B."/>
            <person name="Jiang Y."/>
            <person name="Adhikari A."/>
            <person name="Zheng C.-J."/>
            <person name="Schuster L."/>
            <person name="Cowan T.M."/>
            <person name="Smanski M.J."/>
            <person name="Chevrette M.G."/>
            <person name="De Carvalho L.P.S."/>
            <person name="Shen B."/>
        </authorList>
    </citation>
    <scope>NUCLEOTIDE SEQUENCE [LARGE SCALE GENOMIC DNA]</scope>
    <source>
        <strain evidence="3 4">NPDC079179</strain>
    </source>
</reference>
<feature type="chain" id="PRO_5047340534" evidence="2">
    <location>
        <begin position="19"/>
        <end position="408"/>
    </location>
</feature>
<comment type="caution">
    <text evidence="3">The sequence shown here is derived from an EMBL/GenBank/DDBJ whole genome shotgun (WGS) entry which is preliminary data.</text>
</comment>
<protein>
    <submittedName>
        <fullName evidence="3">Uncharacterized protein</fullName>
    </submittedName>
</protein>
<dbReference type="RefSeq" id="WP_363783461.1">
    <property type="nucleotide sequence ID" value="NZ_JBFBLL010000001.1"/>
</dbReference>
<evidence type="ECO:0000256" key="2">
    <source>
        <dbReference type="SAM" id="SignalP"/>
    </source>
</evidence>
<accession>A0ABV3K8N3</accession>
<feature type="compositionally biased region" description="Low complexity" evidence="1">
    <location>
        <begin position="350"/>
        <end position="366"/>
    </location>
</feature>
<feature type="region of interest" description="Disordered" evidence="1">
    <location>
        <begin position="206"/>
        <end position="408"/>
    </location>
</feature>
<sequence>MKTAGWLPHVLSATVLTAAVSLCVVGCGEERSDSPDTRASASASADGSLHPGTFRANLPGGASVRITLPAPDVPDQRIDRLRQDAKVARATYATVEIDNEHGASPVSVSRLVLRAKDGASYQLEHVSRATEKWMPRVRDEEYHARDGSTLPQETAEKLRMRLRDAAASATKDIPVGERGSNLLVGDISAVPDSFVSLELIPQIGDREVTPVKAHPDGGEGSSDAPGTSGSSRVDGADEAEDAPAPDSTELPVDPGAAEDPKDPVPSSQPSAANPPVDPVDPNPVDPGPVDPNPVDPGPVDPNPVDPGPVDPNPIDPGPVDPNPVDPDPELSQPTVPDPPNPGALDPQTPAPVDTDAAVTDPVATAPEQPEPVPTGTQIASGALRPADPSGATGEFAASSPQGRVVDVG</sequence>
<feature type="region of interest" description="Disordered" evidence="1">
    <location>
        <begin position="30"/>
        <end position="52"/>
    </location>
</feature>
<proteinExistence type="predicted"/>
<organism evidence="3 4">
    <name type="scientific">Kocuria salsicia</name>
    <dbReference type="NCBI Taxonomy" id="664639"/>
    <lineage>
        <taxon>Bacteria</taxon>
        <taxon>Bacillati</taxon>
        <taxon>Actinomycetota</taxon>
        <taxon>Actinomycetes</taxon>
        <taxon>Micrococcales</taxon>
        <taxon>Micrococcaceae</taxon>
        <taxon>Kocuria</taxon>
    </lineage>
</organism>
<evidence type="ECO:0000313" key="3">
    <source>
        <dbReference type="EMBL" id="MEV8156760.1"/>
    </source>
</evidence>
<keyword evidence="4" id="KW-1185">Reference proteome</keyword>
<evidence type="ECO:0000313" key="4">
    <source>
        <dbReference type="Proteomes" id="UP001553031"/>
    </source>
</evidence>
<feature type="signal peptide" evidence="2">
    <location>
        <begin position="1"/>
        <end position="18"/>
    </location>
</feature>
<dbReference type="Proteomes" id="UP001553031">
    <property type="component" value="Unassembled WGS sequence"/>
</dbReference>
<name>A0ABV3K8N3_9MICC</name>
<feature type="compositionally biased region" description="Pro residues" evidence="1">
    <location>
        <begin position="275"/>
        <end position="325"/>
    </location>
</feature>
<feature type="compositionally biased region" description="Basic and acidic residues" evidence="1">
    <location>
        <begin position="206"/>
        <end position="217"/>
    </location>
</feature>
<gene>
    <name evidence="3" type="ORF">AB0O96_00900</name>
</gene>
<dbReference type="EMBL" id="JBFBLL010000001">
    <property type="protein sequence ID" value="MEV8156760.1"/>
    <property type="molecule type" value="Genomic_DNA"/>
</dbReference>